<gene>
    <name evidence="9" type="ORF">E4635_01245</name>
</gene>
<keyword evidence="6" id="KW-0812">Transmembrane</keyword>
<dbReference type="SMART" id="SM00028">
    <property type="entry name" value="TPR"/>
    <property type="match status" value="3"/>
</dbReference>
<evidence type="ECO:0000259" key="7">
    <source>
        <dbReference type="PROSITE" id="PS50109"/>
    </source>
</evidence>
<dbReference type="Pfam" id="PF02518">
    <property type="entry name" value="HATPase_c"/>
    <property type="match status" value="1"/>
</dbReference>
<dbReference type="Gene3D" id="3.40.50.2300">
    <property type="match status" value="1"/>
</dbReference>
<comment type="catalytic activity">
    <reaction evidence="1">
        <text>ATP + protein L-histidine = ADP + protein N-phospho-L-histidine.</text>
        <dbReference type="EC" id="2.7.13.3"/>
    </reaction>
</comment>
<dbReference type="GO" id="GO:0000155">
    <property type="term" value="F:phosphorelay sensor kinase activity"/>
    <property type="evidence" value="ECO:0007669"/>
    <property type="project" value="InterPro"/>
</dbReference>
<evidence type="ECO:0000256" key="6">
    <source>
        <dbReference type="SAM" id="Phobius"/>
    </source>
</evidence>
<evidence type="ECO:0000259" key="8">
    <source>
        <dbReference type="PROSITE" id="PS50110"/>
    </source>
</evidence>
<dbReference type="SMART" id="SM00388">
    <property type="entry name" value="HisKA"/>
    <property type="match status" value="1"/>
</dbReference>
<dbReference type="SUPFAM" id="SSF47384">
    <property type="entry name" value="Homodimeric domain of signal transducing histidine kinase"/>
    <property type="match status" value="1"/>
</dbReference>
<feature type="repeat" description="TPR" evidence="5">
    <location>
        <begin position="193"/>
        <end position="226"/>
    </location>
</feature>
<dbReference type="CDD" id="cd16922">
    <property type="entry name" value="HATPase_EvgS-ArcB-TorS-like"/>
    <property type="match status" value="1"/>
</dbReference>
<evidence type="ECO:0000256" key="2">
    <source>
        <dbReference type="ARBA" id="ARBA00012438"/>
    </source>
</evidence>
<dbReference type="Gene3D" id="3.30.565.10">
    <property type="entry name" value="Histidine kinase-like ATPase, C-terminal domain"/>
    <property type="match status" value="1"/>
</dbReference>
<dbReference type="CDD" id="cd00082">
    <property type="entry name" value="HisKA"/>
    <property type="match status" value="1"/>
</dbReference>
<sequence length="731" mass="83773">MGITSNRFCLILLLISFQWCFSQEPTVSKKDIQSKINEASLALSDLDADKSLHLSQKALAEANAINDNVLIAKAYNVIATNFLEFSDSKEAIVYYNKALYHANLTDNDTIKDWILNNLGNAYTYKDIDFDKGIDYYKQGLVYTEKTKNPIQITYNALNISGAYFDREEFDKGYPFLVKASKYIGLHDEIEARITLFSQLGGYYSHLKQNEKAEENFKRAISFGEHEKTDLLDSYLAEVYNDFSKHYFKNKNYELAYHYLQLYHVLEDKIYNLERSKNASSYENKIQIDEFKRQISNIEQEKEQKTKSLQKTQIIVFLFVIIFLILLLLLYSLFKNNNTKKQSNKALQFANYELQIAKDKAEESTRLKSQFVSTISHELRTPLYGVVGITDIIADEHPEIKNSPYLKSLKFSAQYLLSLVNDILQVYKISEKKIVLINSVFNLKEELNAILGSLQFLAFKNNNEICLEFDEDIPKCINSDKVRLSQIFMNLISNSLKFTEEGNVIIKANLMEKKDNACVIHFEVIDNGIGISKEDHEKIFEQFVQIERRDDDYQGTGLGLPIVKKLIQLLGGEIQLESEEKKGTKISFDIRFEIVEETVNPISNEQDTLSKPSKKLHVLLVEDNKINQVVTQKILDGFGYVTTIVNGGYDAVAILKEQKFDIILMDINMPKINGFETSILIRGLEITTPIIALTAFDKQEIMGQIKNSSMNGIIVKPFEPRVLNALIIELVG</sequence>
<dbReference type="SUPFAM" id="SSF55874">
    <property type="entry name" value="ATPase domain of HSP90 chaperone/DNA topoisomerase II/histidine kinase"/>
    <property type="match status" value="1"/>
</dbReference>
<dbReference type="InterPro" id="IPR036890">
    <property type="entry name" value="HATPase_C_sf"/>
</dbReference>
<dbReference type="Gene3D" id="1.10.287.130">
    <property type="match status" value="1"/>
</dbReference>
<dbReference type="PRINTS" id="PR00344">
    <property type="entry name" value="BCTRLSENSOR"/>
</dbReference>
<feature type="domain" description="Histidine kinase" evidence="7">
    <location>
        <begin position="373"/>
        <end position="593"/>
    </location>
</feature>
<comment type="caution">
    <text evidence="9">The sequence shown here is derived from an EMBL/GenBank/DDBJ whole genome shotgun (WGS) entry which is preliminary data.</text>
</comment>
<evidence type="ECO:0000313" key="9">
    <source>
        <dbReference type="EMBL" id="TGD59588.1"/>
    </source>
</evidence>
<dbReference type="EMBL" id="SRLH01000001">
    <property type="protein sequence ID" value="TGD59588.1"/>
    <property type="molecule type" value="Genomic_DNA"/>
</dbReference>
<proteinExistence type="predicted"/>
<dbReference type="OrthoDB" id="4457677at2"/>
<dbReference type="Proteomes" id="UP000297407">
    <property type="component" value="Unassembled WGS sequence"/>
</dbReference>
<evidence type="ECO:0000256" key="3">
    <source>
        <dbReference type="ARBA" id="ARBA00022553"/>
    </source>
</evidence>
<dbReference type="PANTHER" id="PTHR45339">
    <property type="entry name" value="HYBRID SIGNAL TRANSDUCTION HISTIDINE KINASE J"/>
    <property type="match status" value="1"/>
</dbReference>
<dbReference type="RefSeq" id="WP_135524795.1">
    <property type="nucleotide sequence ID" value="NZ_SRLH01000001.1"/>
</dbReference>
<organism evidence="9 10">
    <name type="scientific">Flavobacterium humi</name>
    <dbReference type="NCBI Taxonomy" id="2562683"/>
    <lineage>
        <taxon>Bacteria</taxon>
        <taxon>Pseudomonadati</taxon>
        <taxon>Bacteroidota</taxon>
        <taxon>Flavobacteriia</taxon>
        <taxon>Flavobacteriales</taxon>
        <taxon>Flavobacteriaceae</taxon>
        <taxon>Flavobacterium</taxon>
    </lineage>
</organism>
<dbReference type="PROSITE" id="PS50110">
    <property type="entry name" value="RESPONSE_REGULATORY"/>
    <property type="match status" value="1"/>
</dbReference>
<dbReference type="SUPFAM" id="SSF48452">
    <property type="entry name" value="TPR-like"/>
    <property type="match status" value="1"/>
</dbReference>
<keyword evidence="10" id="KW-1185">Reference proteome</keyword>
<evidence type="ECO:0000313" key="10">
    <source>
        <dbReference type="Proteomes" id="UP000297407"/>
    </source>
</evidence>
<dbReference type="CDD" id="cd17546">
    <property type="entry name" value="REC_hyHK_CKI1_RcsC-like"/>
    <property type="match status" value="1"/>
</dbReference>
<keyword evidence="5" id="KW-0802">TPR repeat</keyword>
<dbReference type="SMART" id="SM00448">
    <property type="entry name" value="REC"/>
    <property type="match status" value="1"/>
</dbReference>
<dbReference type="InterPro" id="IPR036097">
    <property type="entry name" value="HisK_dim/P_sf"/>
</dbReference>
<dbReference type="SUPFAM" id="SSF52172">
    <property type="entry name" value="CheY-like"/>
    <property type="match status" value="1"/>
</dbReference>
<dbReference type="InterPro" id="IPR003594">
    <property type="entry name" value="HATPase_dom"/>
</dbReference>
<feature type="domain" description="Response regulatory" evidence="8">
    <location>
        <begin position="616"/>
        <end position="730"/>
    </location>
</feature>
<feature type="transmembrane region" description="Helical" evidence="6">
    <location>
        <begin position="313"/>
        <end position="333"/>
    </location>
</feature>
<dbReference type="InterPro" id="IPR001789">
    <property type="entry name" value="Sig_transdc_resp-reg_receiver"/>
</dbReference>
<reference evidence="9 10" key="1">
    <citation type="submission" date="2019-04" db="EMBL/GenBank/DDBJ databases">
        <title>Flavobacterium sp. strain DS2-A Genome sequencing and assembly.</title>
        <authorList>
            <person name="Kim I."/>
        </authorList>
    </citation>
    <scope>NUCLEOTIDE SEQUENCE [LARGE SCALE GENOMIC DNA]</scope>
    <source>
        <strain evidence="9 10">DS2-A</strain>
    </source>
</reference>
<dbReference type="Pfam" id="PF00072">
    <property type="entry name" value="Response_reg"/>
    <property type="match status" value="1"/>
</dbReference>
<feature type="modified residue" description="4-aspartylphosphate" evidence="4">
    <location>
        <position position="665"/>
    </location>
</feature>
<dbReference type="SMART" id="SM00387">
    <property type="entry name" value="HATPase_c"/>
    <property type="match status" value="1"/>
</dbReference>
<dbReference type="InterPro" id="IPR003661">
    <property type="entry name" value="HisK_dim/P_dom"/>
</dbReference>
<accession>A0A4Z0LCJ1</accession>
<dbReference type="Pfam" id="PF00512">
    <property type="entry name" value="HisKA"/>
    <property type="match status" value="1"/>
</dbReference>
<dbReference type="Gene3D" id="1.25.40.10">
    <property type="entry name" value="Tetratricopeptide repeat domain"/>
    <property type="match status" value="1"/>
</dbReference>
<dbReference type="InterPro" id="IPR005467">
    <property type="entry name" value="His_kinase_dom"/>
</dbReference>
<dbReference type="PANTHER" id="PTHR45339:SF5">
    <property type="entry name" value="HISTIDINE KINASE"/>
    <property type="match status" value="1"/>
</dbReference>
<dbReference type="InterPro" id="IPR004358">
    <property type="entry name" value="Sig_transdc_His_kin-like_C"/>
</dbReference>
<dbReference type="InterPro" id="IPR011990">
    <property type="entry name" value="TPR-like_helical_dom_sf"/>
</dbReference>
<protein>
    <recommendedName>
        <fullName evidence="2">histidine kinase</fullName>
        <ecNumber evidence="2">2.7.13.3</ecNumber>
    </recommendedName>
</protein>
<keyword evidence="6" id="KW-0472">Membrane</keyword>
<dbReference type="AlphaFoldDB" id="A0A4Z0LCJ1"/>
<name>A0A4Z0LCJ1_9FLAO</name>
<dbReference type="PROSITE" id="PS50005">
    <property type="entry name" value="TPR"/>
    <property type="match status" value="1"/>
</dbReference>
<evidence type="ECO:0000256" key="4">
    <source>
        <dbReference type="PROSITE-ProRule" id="PRU00169"/>
    </source>
</evidence>
<evidence type="ECO:0000256" key="5">
    <source>
        <dbReference type="PROSITE-ProRule" id="PRU00339"/>
    </source>
</evidence>
<dbReference type="InterPro" id="IPR019734">
    <property type="entry name" value="TPR_rpt"/>
</dbReference>
<dbReference type="FunFam" id="3.30.565.10:FF:000010">
    <property type="entry name" value="Sensor histidine kinase RcsC"/>
    <property type="match status" value="1"/>
</dbReference>
<keyword evidence="3 4" id="KW-0597">Phosphoprotein</keyword>
<keyword evidence="6" id="KW-1133">Transmembrane helix</keyword>
<dbReference type="EC" id="2.7.13.3" evidence="2"/>
<dbReference type="InterPro" id="IPR011006">
    <property type="entry name" value="CheY-like_superfamily"/>
</dbReference>
<evidence type="ECO:0000256" key="1">
    <source>
        <dbReference type="ARBA" id="ARBA00000085"/>
    </source>
</evidence>
<dbReference type="PROSITE" id="PS50109">
    <property type="entry name" value="HIS_KIN"/>
    <property type="match status" value="1"/>
</dbReference>